<sequence length="64" mass="7060">RQSGASTRVILLFAAATGRTRLPGRWGRFKLCDWSELADVNTMAGPVGINGPGLYTPRHQNWSF</sequence>
<accession>A0A382S069</accession>
<name>A0A382S069_9ZZZZ</name>
<feature type="non-terminal residue" evidence="1">
    <location>
        <position position="1"/>
    </location>
</feature>
<dbReference type="AlphaFoldDB" id="A0A382S069"/>
<evidence type="ECO:0000313" key="1">
    <source>
        <dbReference type="EMBL" id="SVD03334.1"/>
    </source>
</evidence>
<protein>
    <submittedName>
        <fullName evidence="1">Uncharacterized protein</fullName>
    </submittedName>
</protein>
<organism evidence="1">
    <name type="scientific">marine metagenome</name>
    <dbReference type="NCBI Taxonomy" id="408172"/>
    <lineage>
        <taxon>unclassified sequences</taxon>
        <taxon>metagenomes</taxon>
        <taxon>ecological metagenomes</taxon>
    </lineage>
</organism>
<proteinExistence type="predicted"/>
<dbReference type="EMBL" id="UINC01125479">
    <property type="protein sequence ID" value="SVD03334.1"/>
    <property type="molecule type" value="Genomic_DNA"/>
</dbReference>
<reference evidence="1" key="1">
    <citation type="submission" date="2018-05" db="EMBL/GenBank/DDBJ databases">
        <authorList>
            <person name="Lanie J.A."/>
            <person name="Ng W.-L."/>
            <person name="Kazmierczak K.M."/>
            <person name="Andrzejewski T.M."/>
            <person name="Davidsen T.M."/>
            <person name="Wayne K.J."/>
            <person name="Tettelin H."/>
            <person name="Glass J.I."/>
            <person name="Rusch D."/>
            <person name="Podicherti R."/>
            <person name="Tsui H.-C.T."/>
            <person name="Winkler M.E."/>
        </authorList>
    </citation>
    <scope>NUCLEOTIDE SEQUENCE</scope>
</reference>
<gene>
    <name evidence="1" type="ORF">METZ01_LOCUS356188</name>
</gene>